<dbReference type="AlphaFoldDB" id="A0A7W6CL59"/>
<protein>
    <submittedName>
        <fullName evidence="1">Uncharacterized protein</fullName>
    </submittedName>
</protein>
<dbReference type="RefSeq" id="WP_221227147.1">
    <property type="nucleotide sequence ID" value="NZ_JACIDX010000015.1"/>
</dbReference>
<accession>A0A7W6CL59</accession>
<gene>
    <name evidence="1" type="ORF">GGR38_003610</name>
</gene>
<proteinExistence type="predicted"/>
<reference evidence="1 2" key="1">
    <citation type="submission" date="2020-08" db="EMBL/GenBank/DDBJ databases">
        <title>Genomic Encyclopedia of Type Strains, Phase IV (KMG-IV): sequencing the most valuable type-strain genomes for metagenomic binning, comparative biology and taxonomic classification.</title>
        <authorList>
            <person name="Goeker M."/>
        </authorList>
    </citation>
    <scope>NUCLEOTIDE SEQUENCE [LARGE SCALE GENOMIC DNA]</scope>
    <source>
        <strain evidence="1 2">DSM 27057</strain>
    </source>
</reference>
<comment type="caution">
    <text evidence="1">The sequence shown here is derived from an EMBL/GenBank/DDBJ whole genome shotgun (WGS) entry which is preliminary data.</text>
</comment>
<organism evidence="1 2">
    <name type="scientific">Novosphingobium sediminicola</name>
    <dbReference type="NCBI Taxonomy" id="563162"/>
    <lineage>
        <taxon>Bacteria</taxon>
        <taxon>Pseudomonadati</taxon>
        <taxon>Pseudomonadota</taxon>
        <taxon>Alphaproteobacteria</taxon>
        <taxon>Sphingomonadales</taxon>
        <taxon>Sphingomonadaceae</taxon>
        <taxon>Novosphingobium</taxon>
    </lineage>
</organism>
<evidence type="ECO:0000313" key="2">
    <source>
        <dbReference type="Proteomes" id="UP000548867"/>
    </source>
</evidence>
<dbReference type="Proteomes" id="UP000548867">
    <property type="component" value="Unassembled WGS sequence"/>
</dbReference>
<evidence type="ECO:0000313" key="1">
    <source>
        <dbReference type="EMBL" id="MBB3956644.1"/>
    </source>
</evidence>
<dbReference type="InterPro" id="IPR054249">
    <property type="entry name" value="DUF6976"/>
</dbReference>
<keyword evidence="2" id="KW-1185">Reference proteome</keyword>
<sequence>MEYSPSAISTGRRINGLMSVSATAALIEAGAPLAIAGRAEALAGLPRGCWIGGTTPYFMTESGGCIIGADQLFVTDFSHLGTVRVNRYDQDNLQQITAEAPHNGFALTIIPFHSACHKRFAQEAGSYPQAYLRPAIGWIAGFDLNDEGAQAQVFDGITGRSHTDRAVVLHIQLPEDFTPVINMINLFERDGGQTFHFDDVSFSPSHVVVDGVRLPFADYIRSRGMEHGRLPMVGGYAGAHTNVSLRSVHGDNVELYAPVFPDVEYGFARPVSDYAAEFRKRFESGPRESVAWSCNCILNFLYGELEGKALGSCAGPVTFGEIAHGLLNQTLVEVQVI</sequence>
<name>A0A7W6CL59_9SPHN</name>
<dbReference type="Pfam" id="PF22396">
    <property type="entry name" value="DUF6976"/>
    <property type="match status" value="1"/>
</dbReference>
<dbReference type="EMBL" id="JACIDX010000015">
    <property type="protein sequence ID" value="MBB3956644.1"/>
    <property type="molecule type" value="Genomic_DNA"/>
</dbReference>